<dbReference type="InterPro" id="IPR045006">
    <property type="entry name" value="CHLI-like"/>
</dbReference>
<name>A0A135L432_9BACI</name>
<comment type="caution">
    <text evidence="3">The sequence shown here is derived from an EMBL/GenBank/DDBJ whole genome shotgun (WGS) entry which is preliminary data.</text>
</comment>
<dbReference type="EMBL" id="LSKU01000001">
    <property type="protein sequence ID" value="KXG43669.1"/>
    <property type="molecule type" value="Genomic_DNA"/>
</dbReference>
<dbReference type="PANTHER" id="PTHR32039:SF7">
    <property type="entry name" value="COMPETENCE PROTEIN COMM"/>
    <property type="match status" value="1"/>
</dbReference>
<feature type="domain" description="AAA+ ATPase" evidence="2">
    <location>
        <begin position="221"/>
        <end position="406"/>
    </location>
</feature>
<dbReference type="GO" id="GO:0005524">
    <property type="term" value="F:ATP binding"/>
    <property type="evidence" value="ECO:0007669"/>
    <property type="project" value="InterPro"/>
</dbReference>
<dbReference type="Pfam" id="PF13335">
    <property type="entry name" value="Mg_chelatase_C"/>
    <property type="match status" value="1"/>
</dbReference>
<dbReference type="PANTHER" id="PTHR32039">
    <property type="entry name" value="MAGNESIUM-CHELATASE SUBUNIT CHLI"/>
    <property type="match status" value="1"/>
</dbReference>
<reference evidence="3 4" key="1">
    <citation type="submission" date="2016-02" db="EMBL/GenBank/DDBJ databases">
        <title>Draft Genome for Tepidibacillus decaturensis nov. sp. Strain Z9, an Anaerobic, Moderately Thermophilic and Heterotrophic Bacterium from Deep Subsurface of the Illinois Basin, USA.</title>
        <authorList>
            <person name="Dong Y."/>
            <person name="Chang J.Y."/>
            <person name="Sanford R."/>
            <person name="Fouke B.W."/>
        </authorList>
    </citation>
    <scope>NUCLEOTIDE SEQUENCE [LARGE SCALE GENOMIC DNA]</scope>
    <source>
        <strain evidence="3 4">Z9</strain>
    </source>
</reference>
<protein>
    <recommendedName>
        <fullName evidence="2">AAA+ ATPase domain-containing protein</fullName>
    </recommendedName>
</protein>
<dbReference type="InterPro" id="IPR004482">
    <property type="entry name" value="Mg_chelat-rel"/>
</dbReference>
<organism evidence="3 4">
    <name type="scientific">Tepidibacillus decaturensis</name>
    <dbReference type="NCBI Taxonomy" id="1413211"/>
    <lineage>
        <taxon>Bacteria</taxon>
        <taxon>Bacillati</taxon>
        <taxon>Bacillota</taxon>
        <taxon>Bacilli</taxon>
        <taxon>Bacillales</taxon>
        <taxon>Bacillaceae</taxon>
        <taxon>Tepidibacillus</taxon>
    </lineage>
</organism>
<dbReference type="InterPro" id="IPR025158">
    <property type="entry name" value="Mg_chelat-rel_C"/>
</dbReference>
<dbReference type="Proteomes" id="UP000070352">
    <property type="component" value="Unassembled WGS sequence"/>
</dbReference>
<dbReference type="InterPro" id="IPR014721">
    <property type="entry name" value="Ribsml_uS5_D2-typ_fold_subgr"/>
</dbReference>
<dbReference type="InterPro" id="IPR020568">
    <property type="entry name" value="Ribosomal_Su5_D2-typ_SF"/>
</dbReference>
<comment type="similarity">
    <text evidence="1">Belongs to the Mg-chelatase subunits D/I family. ComM subfamily.</text>
</comment>
<dbReference type="SUPFAM" id="SSF52540">
    <property type="entry name" value="P-loop containing nucleoside triphosphate hydrolases"/>
    <property type="match status" value="1"/>
</dbReference>
<dbReference type="AlphaFoldDB" id="A0A135L432"/>
<evidence type="ECO:0000313" key="3">
    <source>
        <dbReference type="EMBL" id="KXG43669.1"/>
    </source>
</evidence>
<sequence length="518" mass="58289">MYAKVMGSSIVGIDGYPVEIEVDLANGLPQFQIVGLPDSSIRESKDRVRAAIKNIGYIFPMKRITVNLAPADLKKEGSGFDLPMAIGILLASDQISESTLPIELGKTLFIGELLLDGSIQPVNGILPMAIAAKQNHFQTLIVPKENLREAYLVQEIDVYGFSHLNEVISFLSNEKRIHETNRNIKINDHITLDEQLKFVEDFADVKGHYQVKRAIEVAVAGMHNLLMIGPPGSGKSMIAKRISSVLPELIWDEVLEVTKIYSVAGELKERGTLIKKRPFRQPHHSISVAGMIGGGTTPKPGEISLAHRGILFLDELPEFPRSILESLRQPLEDGKVTISRAKANYIFPSQVMLVGAMNPCKCGYYGTDVPNHECRCTPIEVQRYRSKLSGPLLDRIDIHIEVPWMNIETLRDKKKEKSSKEMRKKIEKARKIQEKRFQKQEIQFNSEMKTSQVKEHCMLEPAAESLLQRSFDQFGFSGRSLDRILKISRTIADLEESETIQIAHLAEALNYRVLDKRD</sequence>
<dbReference type="InterPro" id="IPR027417">
    <property type="entry name" value="P-loop_NTPase"/>
</dbReference>
<accession>A0A135L432</accession>
<evidence type="ECO:0000256" key="1">
    <source>
        <dbReference type="ARBA" id="ARBA00006354"/>
    </source>
</evidence>
<dbReference type="NCBIfam" id="TIGR00368">
    <property type="entry name" value="YifB family Mg chelatase-like AAA ATPase"/>
    <property type="match status" value="1"/>
</dbReference>
<evidence type="ECO:0000313" key="4">
    <source>
        <dbReference type="Proteomes" id="UP000070352"/>
    </source>
</evidence>
<dbReference type="STRING" id="1413211.U473_06300"/>
<dbReference type="Pfam" id="PF13541">
    <property type="entry name" value="ChlI"/>
    <property type="match status" value="1"/>
</dbReference>
<dbReference type="SUPFAM" id="SSF54211">
    <property type="entry name" value="Ribosomal protein S5 domain 2-like"/>
    <property type="match status" value="1"/>
</dbReference>
<dbReference type="Gene3D" id="3.30.230.10">
    <property type="match status" value="1"/>
</dbReference>
<dbReference type="RefSeq" id="WP_068724452.1">
    <property type="nucleotide sequence ID" value="NZ_LSKU01000001.1"/>
</dbReference>
<dbReference type="SMART" id="SM00382">
    <property type="entry name" value="AAA"/>
    <property type="match status" value="1"/>
</dbReference>
<dbReference type="Gene3D" id="3.40.50.300">
    <property type="entry name" value="P-loop containing nucleotide triphosphate hydrolases"/>
    <property type="match status" value="1"/>
</dbReference>
<dbReference type="InterPro" id="IPR000523">
    <property type="entry name" value="Mg_chelatse_chII-like_cat_dom"/>
</dbReference>
<keyword evidence="4" id="KW-1185">Reference proteome</keyword>
<gene>
    <name evidence="3" type="ORF">U473_06300</name>
</gene>
<proteinExistence type="inferred from homology"/>
<dbReference type="OrthoDB" id="9813147at2"/>
<dbReference type="InterPro" id="IPR003593">
    <property type="entry name" value="AAA+_ATPase"/>
</dbReference>
<dbReference type="Pfam" id="PF01078">
    <property type="entry name" value="Mg_chelatase"/>
    <property type="match status" value="1"/>
</dbReference>
<evidence type="ECO:0000259" key="2">
    <source>
        <dbReference type="SMART" id="SM00382"/>
    </source>
</evidence>